<accession>A0ABN1GYL9</accession>
<protein>
    <submittedName>
        <fullName evidence="2">Uncharacterized protein</fullName>
    </submittedName>
</protein>
<proteinExistence type="predicted"/>
<feature type="transmembrane region" description="Helical" evidence="1">
    <location>
        <begin position="15"/>
        <end position="33"/>
    </location>
</feature>
<keyword evidence="1" id="KW-0812">Transmembrane</keyword>
<dbReference type="Proteomes" id="UP001501352">
    <property type="component" value="Unassembled WGS sequence"/>
</dbReference>
<evidence type="ECO:0000256" key="1">
    <source>
        <dbReference type="SAM" id="Phobius"/>
    </source>
</evidence>
<reference evidence="2 3" key="1">
    <citation type="journal article" date="2019" name="Int. J. Syst. Evol. Microbiol.">
        <title>The Global Catalogue of Microorganisms (GCM) 10K type strain sequencing project: providing services to taxonomists for standard genome sequencing and annotation.</title>
        <authorList>
            <consortium name="The Broad Institute Genomics Platform"/>
            <consortium name="The Broad Institute Genome Sequencing Center for Infectious Disease"/>
            <person name="Wu L."/>
            <person name="Ma J."/>
        </authorList>
    </citation>
    <scope>NUCLEOTIDE SEQUENCE [LARGE SCALE GENOMIC DNA]</scope>
    <source>
        <strain evidence="2 3">JCM 12928</strain>
    </source>
</reference>
<sequence>MRRKVGVFSHKERQVALVAILAAAVIAMVGTLVQPMLRPSVGPGGVDAYMTVQVPGVLDATPLATS</sequence>
<evidence type="ECO:0000313" key="3">
    <source>
        <dbReference type="Proteomes" id="UP001501352"/>
    </source>
</evidence>
<dbReference type="EMBL" id="BAAAGA010000005">
    <property type="protein sequence ID" value="GAA0623753.1"/>
    <property type="molecule type" value="Genomic_DNA"/>
</dbReference>
<keyword evidence="3" id="KW-1185">Reference proteome</keyword>
<gene>
    <name evidence="2" type="ORF">GCM10009422_19890</name>
</gene>
<comment type="caution">
    <text evidence="2">The sequence shown here is derived from an EMBL/GenBank/DDBJ whole genome shotgun (WGS) entry which is preliminary data.</text>
</comment>
<evidence type="ECO:0000313" key="2">
    <source>
        <dbReference type="EMBL" id="GAA0623753.1"/>
    </source>
</evidence>
<dbReference type="RefSeq" id="WP_343793291.1">
    <property type="nucleotide sequence ID" value="NZ_BAAAGA010000005.1"/>
</dbReference>
<organism evidence="2 3">
    <name type="scientific">Brevundimonas kwangchunensis</name>
    <dbReference type="NCBI Taxonomy" id="322163"/>
    <lineage>
        <taxon>Bacteria</taxon>
        <taxon>Pseudomonadati</taxon>
        <taxon>Pseudomonadota</taxon>
        <taxon>Alphaproteobacteria</taxon>
        <taxon>Caulobacterales</taxon>
        <taxon>Caulobacteraceae</taxon>
        <taxon>Brevundimonas</taxon>
    </lineage>
</organism>
<name>A0ABN1GYL9_9CAUL</name>
<keyword evidence="1" id="KW-0472">Membrane</keyword>
<keyword evidence="1" id="KW-1133">Transmembrane helix</keyword>